<keyword evidence="11" id="KW-0472">Membrane</keyword>
<feature type="compositionally biased region" description="Basic and acidic residues" evidence="16">
    <location>
        <begin position="406"/>
        <end position="419"/>
    </location>
</feature>
<evidence type="ECO:0000256" key="13">
    <source>
        <dbReference type="ARBA" id="ARBA00023180"/>
    </source>
</evidence>
<evidence type="ECO:0000256" key="1">
    <source>
        <dbReference type="ARBA" id="ARBA00002860"/>
    </source>
</evidence>
<keyword evidence="8" id="KW-0812">Transmembrane</keyword>
<evidence type="ECO:0000256" key="2">
    <source>
        <dbReference type="ARBA" id="ARBA00004245"/>
    </source>
</evidence>
<keyword evidence="12" id="KW-1015">Disulfide bond</keyword>
<feature type="region of interest" description="Disordered" evidence="16">
    <location>
        <begin position="391"/>
        <end position="467"/>
    </location>
</feature>
<evidence type="ECO:0000256" key="12">
    <source>
        <dbReference type="ARBA" id="ARBA00023157"/>
    </source>
</evidence>
<reference evidence="17 18" key="1">
    <citation type="submission" date="2020-02" db="EMBL/GenBank/DDBJ databases">
        <authorList>
            <person name="Ferguson B K."/>
        </authorList>
    </citation>
    <scope>NUCLEOTIDE SEQUENCE [LARGE SCALE GENOMIC DNA]</scope>
</reference>
<feature type="region of interest" description="Disordered" evidence="16">
    <location>
        <begin position="511"/>
        <end position="534"/>
    </location>
</feature>
<dbReference type="OrthoDB" id="5843723at2759"/>
<feature type="compositionally biased region" description="Acidic residues" evidence="16">
    <location>
        <begin position="517"/>
        <end position="531"/>
    </location>
</feature>
<evidence type="ECO:0000256" key="15">
    <source>
        <dbReference type="ARBA" id="ARBA00026041"/>
    </source>
</evidence>
<evidence type="ECO:0000256" key="5">
    <source>
        <dbReference type="ARBA" id="ARBA00015329"/>
    </source>
</evidence>
<keyword evidence="9" id="KW-0735">Signal-anchor</keyword>
<evidence type="ECO:0000256" key="7">
    <source>
        <dbReference type="ARBA" id="ARBA00022490"/>
    </source>
</evidence>
<comment type="similarity">
    <text evidence="4">Belongs to the sarcoglycan beta/delta/gamma/zeta family.</text>
</comment>
<dbReference type="GO" id="GO:0005856">
    <property type="term" value="C:cytoskeleton"/>
    <property type="evidence" value="ECO:0007669"/>
    <property type="project" value="UniProtKB-SubCell"/>
</dbReference>
<evidence type="ECO:0000256" key="9">
    <source>
        <dbReference type="ARBA" id="ARBA00022968"/>
    </source>
</evidence>
<evidence type="ECO:0000256" key="14">
    <source>
        <dbReference type="ARBA" id="ARBA00023212"/>
    </source>
</evidence>
<dbReference type="GO" id="GO:0016012">
    <property type="term" value="C:sarcoglycan complex"/>
    <property type="evidence" value="ECO:0007669"/>
    <property type="project" value="InterPro"/>
</dbReference>
<evidence type="ECO:0000256" key="8">
    <source>
        <dbReference type="ARBA" id="ARBA00022692"/>
    </source>
</evidence>
<sequence length="819" mass="91573">MKMENFGKSDHTIGKLTRWHCWWWRRWQSLSRSSPRMNLISVGDGGTAVSSRRRLLQIPHGRTRFLIKKNCTALSLGNAGAQCICNAAWRYMYARKLNASIHTRYLFVCSTDFFARESSAASCMLRPLRVCCCRSRAAAGIYSMWSVDLFKLPRPALCAERRRRRRRPGAYNYSLTPYYNILRRQSYNEAIAARARLYGRSFREKESSCKPASPPLPEPSQGATMCCELHARVHIKKAQLCTISSSSYSSSSARHYILELFELVQSLSSCARRGAIKLKSRVIRKQLPGLRLSRIARRFKNPVSTKQQAAARAESERVRKTTTHSLDDLCPLAARLKTMRKETAVGESSLCKKSLGDRGPHLEIFISRSRLIIPKHLCKLGIVLNIERKRQTEKKDRRPAGVAAAAREKERERERDKKLKIATLPGCAMTINEEEPSPSMSTGRPTAVASTTTTTTTTNSATNDDNCDGPLLATGSSSCHAKKDKRIAYPARNILQSSAMLLHQDNWRKATRVKDHDDDDDEDDYDDDDDDKAEKRSQRHIWRLSLVLAAVALCNLALNAAVLMVLRVSQGMEAIELIRERDLIKFHGNTDLDRVCLQRGVCEGFGDEPIQLIGDAAGVNVRVANKYSASGARSSSSSSLDVLKNGTAGFANVRSLEVRDPRSGRLVFSSESPSFELTRQAGPVEQLQAELAQTHRVAAPKRRDLRVLGDKSLHLHGAEGASLDSKEMAWLAHGDISLRSREGDIVLEAGNGIEIPNLPVAPIHHPPSEARDRYKVCVCMPDGKLFLVPARRRSARDDCAAFVRSQKSDPCAIYFERNF</sequence>
<protein>
    <recommendedName>
        <fullName evidence="5">Beta-sarcoglycan</fullName>
    </recommendedName>
</protein>
<dbReference type="EMBL" id="CADCXV010000502">
    <property type="protein sequence ID" value="CAB0030616.1"/>
    <property type="molecule type" value="Genomic_DNA"/>
</dbReference>
<dbReference type="InterPro" id="IPR006875">
    <property type="entry name" value="Sarcoglycan"/>
</dbReference>
<proteinExistence type="inferred from homology"/>
<keyword evidence="13" id="KW-0325">Glycoprotein</keyword>
<keyword evidence="18" id="KW-1185">Reference proteome</keyword>
<dbReference type="AlphaFoldDB" id="A0A6H5I2P9"/>
<evidence type="ECO:0000256" key="4">
    <source>
        <dbReference type="ARBA" id="ARBA00007574"/>
    </source>
</evidence>
<dbReference type="GO" id="GO:0007517">
    <property type="term" value="P:muscle organ development"/>
    <property type="evidence" value="ECO:0007669"/>
    <property type="project" value="InterPro"/>
</dbReference>
<evidence type="ECO:0000256" key="10">
    <source>
        <dbReference type="ARBA" id="ARBA00022989"/>
    </source>
</evidence>
<keyword evidence="14" id="KW-0206">Cytoskeleton</keyword>
<feature type="compositionally biased region" description="Low complexity" evidence="16">
    <location>
        <begin position="446"/>
        <end position="463"/>
    </location>
</feature>
<dbReference type="GO" id="GO:0042383">
    <property type="term" value="C:sarcolemma"/>
    <property type="evidence" value="ECO:0007669"/>
    <property type="project" value="UniProtKB-SubCell"/>
</dbReference>
<gene>
    <name evidence="17" type="ORF">TBRA_LOCUS2614</name>
</gene>
<comment type="subunit">
    <text evidence="15">Cross-link to form 2 major subcomplexes: one consisting of SGCB, SGCD and SGCG and the other consisting of SGCB and SGCD. The association between SGCB and SGCG is particularly strong while SGCA is loosely associated with the other sarcoglycans.</text>
</comment>
<dbReference type="Pfam" id="PF04790">
    <property type="entry name" value="Sarcoglycan_1"/>
    <property type="match status" value="1"/>
</dbReference>
<keyword evidence="6" id="KW-1003">Cell membrane</keyword>
<dbReference type="PANTHER" id="PTHR21142:SF2">
    <property type="entry name" value="BETA-SARCOGLYCAN"/>
    <property type="match status" value="1"/>
</dbReference>
<evidence type="ECO:0000256" key="16">
    <source>
        <dbReference type="SAM" id="MobiDB-lite"/>
    </source>
</evidence>
<organism evidence="17 18">
    <name type="scientific">Trichogramma brassicae</name>
    <dbReference type="NCBI Taxonomy" id="86971"/>
    <lineage>
        <taxon>Eukaryota</taxon>
        <taxon>Metazoa</taxon>
        <taxon>Ecdysozoa</taxon>
        <taxon>Arthropoda</taxon>
        <taxon>Hexapoda</taxon>
        <taxon>Insecta</taxon>
        <taxon>Pterygota</taxon>
        <taxon>Neoptera</taxon>
        <taxon>Endopterygota</taxon>
        <taxon>Hymenoptera</taxon>
        <taxon>Apocrita</taxon>
        <taxon>Proctotrupomorpha</taxon>
        <taxon>Chalcidoidea</taxon>
        <taxon>Trichogrammatidae</taxon>
        <taxon>Trichogramma</taxon>
    </lineage>
</organism>
<name>A0A6H5I2P9_9HYME</name>
<dbReference type="InterPro" id="IPR027659">
    <property type="entry name" value="Sgcb"/>
</dbReference>
<evidence type="ECO:0000313" key="17">
    <source>
        <dbReference type="EMBL" id="CAB0030616.1"/>
    </source>
</evidence>
<evidence type="ECO:0000256" key="6">
    <source>
        <dbReference type="ARBA" id="ARBA00022475"/>
    </source>
</evidence>
<comment type="function">
    <text evidence="1">Component of the sarcoglycan complex, a subcomplex of the dystrophin-glycoprotein complex which forms a link between the F-actin cytoskeleton and the extracellular matrix.</text>
</comment>
<keyword evidence="10" id="KW-1133">Transmembrane helix</keyword>
<accession>A0A6H5I2P9</accession>
<evidence type="ECO:0000256" key="11">
    <source>
        <dbReference type="ARBA" id="ARBA00023136"/>
    </source>
</evidence>
<dbReference type="PANTHER" id="PTHR21142">
    <property type="entry name" value="SARCOGLYCANS"/>
    <property type="match status" value="1"/>
</dbReference>
<comment type="subcellular location">
    <subcellularLocation>
        <location evidence="3">Cell membrane</location>
        <location evidence="3">Sarcolemma</location>
        <topology evidence="3">Single-pass type II membrane protein</topology>
    </subcellularLocation>
    <subcellularLocation>
        <location evidence="2">Cytoplasm</location>
        <location evidence="2">Cytoskeleton</location>
    </subcellularLocation>
</comment>
<dbReference type="Proteomes" id="UP000479190">
    <property type="component" value="Unassembled WGS sequence"/>
</dbReference>
<keyword evidence="7" id="KW-0963">Cytoplasm</keyword>
<evidence type="ECO:0000313" key="18">
    <source>
        <dbReference type="Proteomes" id="UP000479190"/>
    </source>
</evidence>
<evidence type="ECO:0000256" key="3">
    <source>
        <dbReference type="ARBA" id="ARBA00004274"/>
    </source>
</evidence>